<organism evidence="3 4">
    <name type="scientific">Candidatus Wirthbacteria bacterium CG2_30_54_11</name>
    <dbReference type="NCBI Taxonomy" id="1817892"/>
    <lineage>
        <taxon>Bacteria</taxon>
        <taxon>Candidatus Wirthbacteria</taxon>
    </lineage>
</organism>
<reference evidence="3 4" key="1">
    <citation type="journal article" date="2016" name="Environ. Microbiol.">
        <title>Genomic resolution of a cold subsurface aquifer community provides metabolic insights for novel microbes adapted to high CO concentrations.</title>
        <authorList>
            <person name="Probst A.J."/>
            <person name="Castelle C.J."/>
            <person name="Singh A."/>
            <person name="Brown C.T."/>
            <person name="Anantharaman K."/>
            <person name="Sharon I."/>
            <person name="Hug L.A."/>
            <person name="Burstein D."/>
            <person name="Emerson J.B."/>
            <person name="Thomas B.C."/>
            <person name="Banfield J.F."/>
        </authorList>
    </citation>
    <scope>NUCLEOTIDE SEQUENCE [LARGE SCALE GENOMIC DNA]</scope>
    <source>
        <strain evidence="3">CG2_30_54_11</strain>
    </source>
</reference>
<sequence>MFRKLILWLLSTCLLILLTIGIVLWHTRAIALDEVFWKNEIHSYAVVSSLYDELATQVVKKQQELIPAESPLTFTYDEIYSLLDALFPSAWLEAQIDLTLDSISSWLRSDAPEYDVAFDISVQKATFSEKIKSRIKAKEESIPLCTAAETRAMQASEQTFSFTCLPPGFTLDQLAGPQGYEFFDNFPKIMPEQLTLRALLEGTVFVFPENLDPPLPPQPPPDVENYQNFMSGLRNARQVLRWIDLGFTLWLIVIAGLWALIVALVWRRPTAFLGRLGYIFFWLGILLSVLSWSLNWGAGQLNEKILSAVGSNLSPQLMAAAIGIPKDLAGRFISPLVSWGGAALTLGLLSYAVLIAMALERRKTRKRAKQADTINAPPASVQYSDGPAPGSPPAP</sequence>
<proteinExistence type="predicted"/>
<protein>
    <submittedName>
        <fullName evidence="3">Uncharacterized protein</fullName>
    </submittedName>
</protein>
<dbReference type="AlphaFoldDB" id="A0A1J5IT86"/>
<evidence type="ECO:0000256" key="1">
    <source>
        <dbReference type="SAM" id="MobiDB-lite"/>
    </source>
</evidence>
<gene>
    <name evidence="3" type="ORF">AUK40_00220</name>
</gene>
<feature type="transmembrane region" description="Helical" evidence="2">
    <location>
        <begin position="336"/>
        <end position="359"/>
    </location>
</feature>
<dbReference type="Proteomes" id="UP000183245">
    <property type="component" value="Unassembled WGS sequence"/>
</dbReference>
<feature type="transmembrane region" description="Helical" evidence="2">
    <location>
        <begin position="278"/>
        <end position="298"/>
    </location>
</feature>
<keyword evidence="2" id="KW-0812">Transmembrane</keyword>
<evidence type="ECO:0000256" key="2">
    <source>
        <dbReference type="SAM" id="Phobius"/>
    </source>
</evidence>
<dbReference type="STRING" id="1817892.AUK40_00220"/>
<feature type="transmembrane region" description="Helical" evidence="2">
    <location>
        <begin position="247"/>
        <end position="266"/>
    </location>
</feature>
<evidence type="ECO:0000313" key="3">
    <source>
        <dbReference type="EMBL" id="OIQ00438.1"/>
    </source>
</evidence>
<feature type="region of interest" description="Disordered" evidence="1">
    <location>
        <begin position="367"/>
        <end position="395"/>
    </location>
</feature>
<name>A0A1J5IT86_9BACT</name>
<keyword evidence="2" id="KW-1133">Transmembrane helix</keyword>
<dbReference type="EMBL" id="MNZT01000003">
    <property type="protein sequence ID" value="OIQ00438.1"/>
    <property type="molecule type" value="Genomic_DNA"/>
</dbReference>
<accession>A0A1J5IT86</accession>
<evidence type="ECO:0000313" key="4">
    <source>
        <dbReference type="Proteomes" id="UP000183245"/>
    </source>
</evidence>
<keyword evidence="2" id="KW-0472">Membrane</keyword>
<comment type="caution">
    <text evidence="3">The sequence shown here is derived from an EMBL/GenBank/DDBJ whole genome shotgun (WGS) entry which is preliminary data.</text>
</comment>